<comment type="caution">
    <text evidence="3">The sequence shown here is derived from an EMBL/GenBank/DDBJ whole genome shotgun (WGS) entry which is preliminary data.</text>
</comment>
<feature type="region of interest" description="Disordered" evidence="1">
    <location>
        <begin position="114"/>
        <end position="174"/>
    </location>
</feature>
<feature type="compositionally biased region" description="Low complexity" evidence="1">
    <location>
        <begin position="159"/>
        <end position="173"/>
    </location>
</feature>
<sequence>MMRLNRIARLLSITAALVAACNGLPLEPRGPDSNRLAPRATYAVVPIYGGAGQAGTSGPGSGSGSGDVAITVVTTVTSLPTTGRNALTNIPIVDIELQPKTTTKVVYVEQTTSAKTSTTLTSSSTPPQQTPAGPATDKTTSTTPMATVSPTTPAAPVLSTTFTTSTPSPSTTSLAVFPTTSTAYDDGMWHTTYPPWNGTKLNWRASRPRLW</sequence>
<keyword evidence="4" id="KW-1185">Reference proteome</keyword>
<dbReference type="AlphaFoldDB" id="A0AA39XYG5"/>
<feature type="compositionally biased region" description="Low complexity" evidence="1">
    <location>
        <begin position="114"/>
        <end position="136"/>
    </location>
</feature>
<gene>
    <name evidence="3" type="ORF">B0T16DRAFT_420284</name>
</gene>
<protein>
    <submittedName>
        <fullName evidence="3">Uncharacterized protein</fullName>
    </submittedName>
</protein>
<evidence type="ECO:0000256" key="1">
    <source>
        <dbReference type="SAM" id="MobiDB-lite"/>
    </source>
</evidence>
<name>A0AA39XYG5_9PEZI</name>
<reference evidence="3" key="1">
    <citation type="submission" date="2023-06" db="EMBL/GenBank/DDBJ databases">
        <title>Genome-scale phylogeny and comparative genomics of the fungal order Sordariales.</title>
        <authorList>
            <consortium name="Lawrence Berkeley National Laboratory"/>
            <person name="Hensen N."/>
            <person name="Bonometti L."/>
            <person name="Westerberg I."/>
            <person name="Brannstrom I.O."/>
            <person name="Guillou S."/>
            <person name="Cros-Aarteil S."/>
            <person name="Calhoun S."/>
            <person name="Haridas S."/>
            <person name="Kuo A."/>
            <person name="Mondo S."/>
            <person name="Pangilinan J."/>
            <person name="Riley R."/>
            <person name="Labutti K."/>
            <person name="Andreopoulos B."/>
            <person name="Lipzen A."/>
            <person name="Chen C."/>
            <person name="Yanf M."/>
            <person name="Daum C."/>
            <person name="Ng V."/>
            <person name="Clum A."/>
            <person name="Steindorff A."/>
            <person name="Ohm R."/>
            <person name="Martin F."/>
            <person name="Silar P."/>
            <person name="Natvig D."/>
            <person name="Lalanne C."/>
            <person name="Gautier V."/>
            <person name="Ament-Velasquez S.L."/>
            <person name="Kruys A."/>
            <person name="Hutchinson M.I."/>
            <person name="Powell A.J."/>
            <person name="Barry K."/>
            <person name="Miller A.N."/>
            <person name="Grigoriev I.V."/>
            <person name="Debuchy R."/>
            <person name="Gladieux P."/>
            <person name="Thoren M.H."/>
            <person name="Johannesson H."/>
        </authorList>
    </citation>
    <scope>NUCLEOTIDE SEQUENCE</scope>
    <source>
        <strain evidence="3">SMH2532-1</strain>
    </source>
</reference>
<dbReference type="PROSITE" id="PS51257">
    <property type="entry name" value="PROKAR_LIPOPROTEIN"/>
    <property type="match status" value="1"/>
</dbReference>
<evidence type="ECO:0000256" key="2">
    <source>
        <dbReference type="SAM" id="SignalP"/>
    </source>
</evidence>
<dbReference type="EMBL" id="JAULSV010000006">
    <property type="protein sequence ID" value="KAK0641652.1"/>
    <property type="molecule type" value="Genomic_DNA"/>
</dbReference>
<feature type="compositionally biased region" description="Polar residues" evidence="1">
    <location>
        <begin position="137"/>
        <end position="152"/>
    </location>
</feature>
<accession>A0AA39XYG5</accession>
<evidence type="ECO:0000313" key="3">
    <source>
        <dbReference type="EMBL" id="KAK0641652.1"/>
    </source>
</evidence>
<dbReference type="Proteomes" id="UP001174936">
    <property type="component" value="Unassembled WGS sequence"/>
</dbReference>
<feature type="chain" id="PRO_5041338968" evidence="2">
    <location>
        <begin position="24"/>
        <end position="211"/>
    </location>
</feature>
<organism evidence="3 4">
    <name type="scientific">Cercophora newfieldiana</name>
    <dbReference type="NCBI Taxonomy" id="92897"/>
    <lineage>
        <taxon>Eukaryota</taxon>
        <taxon>Fungi</taxon>
        <taxon>Dikarya</taxon>
        <taxon>Ascomycota</taxon>
        <taxon>Pezizomycotina</taxon>
        <taxon>Sordariomycetes</taxon>
        <taxon>Sordariomycetidae</taxon>
        <taxon>Sordariales</taxon>
        <taxon>Lasiosphaeriaceae</taxon>
        <taxon>Cercophora</taxon>
    </lineage>
</organism>
<evidence type="ECO:0000313" key="4">
    <source>
        <dbReference type="Proteomes" id="UP001174936"/>
    </source>
</evidence>
<feature type="signal peptide" evidence="2">
    <location>
        <begin position="1"/>
        <end position="23"/>
    </location>
</feature>
<keyword evidence="2" id="KW-0732">Signal</keyword>
<proteinExistence type="predicted"/>